<dbReference type="NCBIfam" id="NF047498">
    <property type="entry name" value="LIC_12616_fam"/>
    <property type="match status" value="1"/>
</dbReference>
<feature type="domain" description="Phage neck terminator protein gp12-like" evidence="1">
    <location>
        <begin position="23"/>
        <end position="169"/>
    </location>
</feature>
<proteinExistence type="predicted"/>
<comment type="caution">
    <text evidence="2">The sequence shown here is derived from an EMBL/GenBank/DDBJ whole genome shotgun (WGS) entry which is preliminary data.</text>
</comment>
<reference evidence="2" key="1">
    <citation type="submission" date="2022-10" db="EMBL/GenBank/DDBJ databases">
        <authorList>
            <person name="Botero Cardona J."/>
        </authorList>
    </citation>
    <scope>NUCLEOTIDE SEQUENCE</scope>
    <source>
        <strain evidence="2">LMG 31819</strain>
        <strain evidence="3">R-53529</strain>
    </source>
</reference>
<evidence type="ECO:0000259" key="1">
    <source>
        <dbReference type="Pfam" id="PF23961"/>
    </source>
</evidence>
<protein>
    <recommendedName>
        <fullName evidence="1">Phage neck terminator protein gp12-like domain-containing protein</fullName>
    </recommendedName>
</protein>
<dbReference type="Pfam" id="PF23961">
    <property type="entry name" value="Phage_tail_terminator_9"/>
    <property type="match status" value="1"/>
</dbReference>
<accession>A0A9W4TQV8</accession>
<dbReference type="Proteomes" id="UP001154259">
    <property type="component" value="Unassembled WGS sequence"/>
</dbReference>
<organism evidence="2 4">
    <name type="scientific">Commensalibacter communis</name>
    <dbReference type="NCBI Taxonomy" id="2972786"/>
    <lineage>
        <taxon>Bacteria</taxon>
        <taxon>Pseudomonadati</taxon>
        <taxon>Pseudomonadota</taxon>
        <taxon>Alphaproteobacteria</taxon>
        <taxon>Acetobacterales</taxon>
        <taxon>Acetobacteraceae</taxon>
    </lineage>
</organism>
<sequence>MSKVFSKVPSDHDSPKQESVDIDDIYDCLERFLNASIPVKGGGKLEVVCGLSNRTVIPTPPFIMIQLIDEEQLAFNESRYTSTHKVVHDFNKVTLQIDFYGKDNIKAHKMAKSFLIRFNDDWASDQFKTYQKPIFPLYAEGLRNNVFINSESQYEDRYVVTAYLEYHPEFGMCQESATEIIMSVRLADTK</sequence>
<dbReference type="EMBL" id="CAMXCS010000013">
    <property type="protein sequence ID" value="CAI3960987.1"/>
    <property type="molecule type" value="Genomic_DNA"/>
</dbReference>
<dbReference type="AlphaFoldDB" id="A0A9W4TQV8"/>
<gene>
    <name evidence="3" type="ORF">R53529_LOCUS2317</name>
    <name evidence="2" type="ORF">R53530_LOCUS2310</name>
</gene>
<dbReference type="RefSeq" id="WP_271790731.1">
    <property type="nucleotide sequence ID" value="NZ_CAMXCM010000013.1"/>
</dbReference>
<evidence type="ECO:0000313" key="3">
    <source>
        <dbReference type="EMBL" id="CAI3960987.1"/>
    </source>
</evidence>
<evidence type="ECO:0000313" key="2">
    <source>
        <dbReference type="EMBL" id="CAI3959071.1"/>
    </source>
</evidence>
<dbReference type="EMBL" id="CAMXCM010000013">
    <property type="protein sequence ID" value="CAI3959071.1"/>
    <property type="molecule type" value="Genomic_DNA"/>
</dbReference>
<evidence type="ECO:0000313" key="4">
    <source>
        <dbReference type="Proteomes" id="UP001154255"/>
    </source>
</evidence>
<dbReference type="InterPro" id="IPR057087">
    <property type="entry name" value="Gp12-like"/>
</dbReference>
<keyword evidence="5" id="KW-1185">Reference proteome</keyword>
<dbReference type="Proteomes" id="UP001154255">
    <property type="component" value="Unassembled WGS sequence"/>
</dbReference>
<name>A0A9W4TQV8_9PROT</name>
<evidence type="ECO:0000313" key="5">
    <source>
        <dbReference type="Proteomes" id="UP001154259"/>
    </source>
</evidence>